<evidence type="ECO:0000313" key="5">
    <source>
        <dbReference type="Proteomes" id="UP001342418"/>
    </source>
</evidence>
<dbReference type="Proteomes" id="UP001342418">
    <property type="component" value="Chromosome"/>
</dbReference>
<dbReference type="PANTHER" id="PTHR34580">
    <property type="match status" value="1"/>
</dbReference>
<sequence>MRRADRLFQIVQHLRGGRLVTARILSERLEVSERTIYRDIADLQSTGVPIDGEAGVGYLMREGFELPPLMFTRDEIVALVAGARMVRAFGGAAMARAAEEALVKIGTVLPEAERERISRTEIHTPDWVISDAERLIIDELEKAIEQRRVLRLDYRDEAGRGTLRDVRPLGLWFWGKVWTLVGWCELRSDFRAFRIDRIAVMSEAGRTFKPERGKQLGDFYRRLELREGSGNGHDR</sequence>
<dbReference type="PROSITE" id="PS52050">
    <property type="entry name" value="WYL"/>
    <property type="match status" value="1"/>
</dbReference>
<dbReference type="Pfam" id="PF08279">
    <property type="entry name" value="HTH_11"/>
    <property type="match status" value="1"/>
</dbReference>
<evidence type="ECO:0000256" key="1">
    <source>
        <dbReference type="ARBA" id="ARBA00023015"/>
    </source>
</evidence>
<keyword evidence="1" id="KW-0805">Transcription regulation</keyword>
<dbReference type="PROSITE" id="PS51000">
    <property type="entry name" value="HTH_DEOR_2"/>
    <property type="match status" value="1"/>
</dbReference>
<name>A0ABY5MLM1_9HYPH</name>
<dbReference type="EMBL" id="CP030941">
    <property type="protein sequence ID" value="UUP17533.1"/>
    <property type="molecule type" value="Genomic_DNA"/>
</dbReference>
<proteinExistence type="predicted"/>
<evidence type="ECO:0000313" key="4">
    <source>
        <dbReference type="EMBL" id="UUP17533.1"/>
    </source>
</evidence>
<dbReference type="InterPro" id="IPR036390">
    <property type="entry name" value="WH_DNA-bd_sf"/>
</dbReference>
<feature type="domain" description="HTH deoR-type" evidence="3">
    <location>
        <begin position="3"/>
        <end position="94"/>
    </location>
</feature>
<dbReference type="RefSeq" id="WP_338529854.1">
    <property type="nucleotide sequence ID" value="NZ_CP030941.1"/>
</dbReference>
<dbReference type="Gene3D" id="1.10.10.10">
    <property type="entry name" value="Winged helix-like DNA-binding domain superfamily/Winged helix DNA-binding domain"/>
    <property type="match status" value="1"/>
</dbReference>
<dbReference type="InterPro" id="IPR026881">
    <property type="entry name" value="WYL_dom"/>
</dbReference>
<dbReference type="PANTHER" id="PTHR34580:SF3">
    <property type="entry name" value="PROTEIN PAFB"/>
    <property type="match status" value="1"/>
</dbReference>
<dbReference type="InterPro" id="IPR013196">
    <property type="entry name" value="HTH_11"/>
</dbReference>
<evidence type="ECO:0000256" key="2">
    <source>
        <dbReference type="ARBA" id="ARBA00023163"/>
    </source>
</evidence>
<dbReference type="InterPro" id="IPR036388">
    <property type="entry name" value="WH-like_DNA-bd_sf"/>
</dbReference>
<keyword evidence="5" id="KW-1185">Reference proteome</keyword>
<reference evidence="4 5" key="1">
    <citation type="submission" date="2018-07" db="EMBL/GenBank/DDBJ databases">
        <title>Genome sequence of Nitratireductor thuwali#1536.</title>
        <authorList>
            <person name="Michoud G."/>
            <person name="Merlino G."/>
            <person name="Sefrji F.O."/>
            <person name="Daffonchio D."/>
        </authorList>
    </citation>
    <scope>NUCLEOTIDE SEQUENCE [LARGE SCALE GENOMIC DNA]</scope>
    <source>
        <strain evidence="5">Nit1536</strain>
    </source>
</reference>
<keyword evidence="2" id="KW-0804">Transcription</keyword>
<evidence type="ECO:0000259" key="3">
    <source>
        <dbReference type="PROSITE" id="PS51000"/>
    </source>
</evidence>
<gene>
    <name evidence="4" type="ORF">NTH_02002</name>
</gene>
<dbReference type="InterPro" id="IPR051534">
    <property type="entry name" value="CBASS_pafABC_assoc_protein"/>
</dbReference>
<dbReference type="SUPFAM" id="SSF46785">
    <property type="entry name" value="Winged helix' DNA-binding domain"/>
    <property type="match status" value="1"/>
</dbReference>
<dbReference type="Pfam" id="PF13280">
    <property type="entry name" value="WYL"/>
    <property type="match status" value="1"/>
</dbReference>
<accession>A0ABY5MLM1</accession>
<organism evidence="4 5">
    <name type="scientific">Nitratireductor thuwali</name>
    <dbReference type="NCBI Taxonomy" id="2267699"/>
    <lineage>
        <taxon>Bacteria</taxon>
        <taxon>Pseudomonadati</taxon>
        <taxon>Pseudomonadota</taxon>
        <taxon>Alphaproteobacteria</taxon>
        <taxon>Hyphomicrobiales</taxon>
        <taxon>Phyllobacteriaceae</taxon>
        <taxon>Nitratireductor</taxon>
    </lineage>
</organism>
<dbReference type="InterPro" id="IPR001034">
    <property type="entry name" value="DeoR_HTH"/>
</dbReference>
<protein>
    <recommendedName>
        <fullName evidence="3">HTH deoR-type domain-containing protein</fullName>
    </recommendedName>
</protein>